<evidence type="ECO:0000313" key="2">
    <source>
        <dbReference type="Proteomes" id="UP001151081"/>
    </source>
</evidence>
<sequence length="513" mass="56889">MDVIVLMAADRKGNIVGGCRFEFSIDGGKTFSPAQADGMKWSFAVPSASQLDSIIIRGTPAAPQYWAAEGAFKADSNGALIPAGASPAFFFVEGTFVMEGPAGPERTWGMHTVTVILFHLSIFRDRTQEAFEALKANADKWVKNADGRWLPPGEPTSWSTPTLPNGEFSLVTPEILGTTTTLVTPPPGREPHPPLVVPPLSFTRGRYSPQTTDFILERKQEGSLPKAFLVSWPRSLRRTVDAGPTPFLVYLTHLLNQNFEEHNAGDSFQDYPFGWNYLYISVYSYLNYREDPLKTYSRGLLYQIAASQKQLVLVIPVGDARLKDSREVGDCVNATLLEELLEAIQSFCFRAAGLFRPPVQHVGRVALASFSSGNEQLAYFLARDENKAHPFYRNTLREVYCFDIPRHRVAALAAHAVNWASVGEKHEEKVIRIYGTSAGAFVPVHQALLGKPPPRDHAYVASTAHRTVAVLPEHSWLPILPNTYSNWEDLAQQVHQLFCGAMLMDALRRSPGF</sequence>
<proteinExistence type="predicted"/>
<keyword evidence="2" id="KW-1185">Reference proteome</keyword>
<gene>
    <name evidence="1" type="ORF">KEG57_28400</name>
</gene>
<evidence type="ECO:0000313" key="1">
    <source>
        <dbReference type="EMBL" id="MDC3984461.1"/>
    </source>
</evidence>
<dbReference type="RefSeq" id="WP_272458967.1">
    <property type="nucleotide sequence ID" value="NZ_JAGTJJ010000021.1"/>
</dbReference>
<reference evidence="1 2" key="1">
    <citation type="submission" date="2021-04" db="EMBL/GenBank/DDBJ databases">
        <title>Genome analysis of Polyangium sp.</title>
        <authorList>
            <person name="Li Y."/>
            <person name="Wang J."/>
        </authorList>
    </citation>
    <scope>NUCLEOTIDE SEQUENCE [LARGE SCALE GENOMIC DNA]</scope>
    <source>
        <strain evidence="1 2">SDU14</strain>
    </source>
</reference>
<dbReference type="Proteomes" id="UP001151081">
    <property type="component" value="Unassembled WGS sequence"/>
</dbReference>
<accession>A0A9X3XAG8</accession>
<comment type="caution">
    <text evidence="1">The sequence shown here is derived from an EMBL/GenBank/DDBJ whole genome shotgun (WGS) entry which is preliminary data.</text>
</comment>
<organism evidence="1 2">
    <name type="scientific">Polyangium jinanense</name>
    <dbReference type="NCBI Taxonomy" id="2829994"/>
    <lineage>
        <taxon>Bacteria</taxon>
        <taxon>Pseudomonadati</taxon>
        <taxon>Myxococcota</taxon>
        <taxon>Polyangia</taxon>
        <taxon>Polyangiales</taxon>
        <taxon>Polyangiaceae</taxon>
        <taxon>Polyangium</taxon>
    </lineage>
</organism>
<protein>
    <submittedName>
        <fullName evidence="1">Uncharacterized protein</fullName>
    </submittedName>
</protein>
<dbReference type="AlphaFoldDB" id="A0A9X3XAG8"/>
<name>A0A9X3XAG8_9BACT</name>
<dbReference type="EMBL" id="JAGTJJ010000021">
    <property type="protein sequence ID" value="MDC3984461.1"/>
    <property type="molecule type" value="Genomic_DNA"/>
</dbReference>